<evidence type="ECO:0000313" key="1">
    <source>
        <dbReference type="EMBL" id="KAI6781966.1"/>
    </source>
</evidence>
<organism evidence="1 2">
    <name type="scientific">Emericellopsis cladophorae</name>
    <dbReference type="NCBI Taxonomy" id="2686198"/>
    <lineage>
        <taxon>Eukaryota</taxon>
        <taxon>Fungi</taxon>
        <taxon>Dikarya</taxon>
        <taxon>Ascomycota</taxon>
        <taxon>Pezizomycotina</taxon>
        <taxon>Sordariomycetes</taxon>
        <taxon>Hypocreomycetidae</taxon>
        <taxon>Hypocreales</taxon>
        <taxon>Bionectriaceae</taxon>
        <taxon>Emericellopsis</taxon>
    </lineage>
</organism>
<dbReference type="EMBL" id="JAGIXG020000017">
    <property type="protein sequence ID" value="KAI6781966.1"/>
    <property type="molecule type" value="Genomic_DNA"/>
</dbReference>
<gene>
    <name evidence="1" type="ORF">J7T54_005177</name>
</gene>
<name>A0A9P9Y266_9HYPO</name>
<keyword evidence="2" id="KW-1185">Reference proteome</keyword>
<dbReference type="AlphaFoldDB" id="A0A9P9Y266"/>
<dbReference type="Proteomes" id="UP001055219">
    <property type="component" value="Unassembled WGS sequence"/>
</dbReference>
<reference evidence="1" key="2">
    <citation type="submission" date="2022-07" db="EMBL/GenBank/DDBJ databases">
        <authorList>
            <person name="Goncalves M.F.M."/>
            <person name="Hilario S."/>
            <person name="Van De Peer Y."/>
            <person name="Esteves A.C."/>
            <person name="Alves A."/>
        </authorList>
    </citation>
    <scope>NUCLEOTIDE SEQUENCE</scope>
    <source>
        <strain evidence="1">MUM 19.33</strain>
    </source>
</reference>
<comment type="caution">
    <text evidence="1">The sequence shown here is derived from an EMBL/GenBank/DDBJ whole genome shotgun (WGS) entry which is preliminary data.</text>
</comment>
<dbReference type="RefSeq" id="XP_051362822.1">
    <property type="nucleotide sequence ID" value="XM_051505921.1"/>
</dbReference>
<dbReference type="GeneID" id="75831662"/>
<evidence type="ECO:0000313" key="2">
    <source>
        <dbReference type="Proteomes" id="UP001055219"/>
    </source>
</evidence>
<sequence length="273" mass="31239">MTGNGLLERYPLPHLRTFAVTAVPSDLDPFDTPEYVDKVLRLGQSYGPQLHELFIYVWGYDDSRNNTDASVGILVAHLSSGRFDNLRSLCFSWATDPELKTLRAIGCHLLALEELSFGFQPDEEKTFATLRDEWRFPWHTTSSPDHGDFIAAIAPLQRLQRLCVFGDEFVADWAGDGWAWHRFFKEHVWFHQGRSFVHREMGKQGQGQDWSETMRGHTRTGDKVEDWVTPWVTGKESVQGARQAVAEIAARYADVLPQLREFMSGRVLVEIAR</sequence>
<reference evidence="1" key="1">
    <citation type="journal article" date="2021" name="J Fungi (Basel)">
        <title>Genomic and Metabolomic Analyses of the Marine Fungus Emericellopsis cladophorae: Insights into Saltwater Adaptability Mechanisms and Its Biosynthetic Potential.</title>
        <authorList>
            <person name="Goncalves M.F.M."/>
            <person name="Hilario S."/>
            <person name="Van de Peer Y."/>
            <person name="Esteves A.C."/>
            <person name="Alves A."/>
        </authorList>
    </citation>
    <scope>NUCLEOTIDE SEQUENCE</scope>
    <source>
        <strain evidence="1">MUM 19.33</strain>
    </source>
</reference>
<accession>A0A9P9Y266</accession>
<proteinExistence type="predicted"/>
<protein>
    <submittedName>
        <fullName evidence="1">Uncharacterized protein</fullName>
    </submittedName>
</protein>